<evidence type="ECO:0000313" key="3">
    <source>
        <dbReference type="Proteomes" id="UP000325672"/>
    </source>
</evidence>
<proteinExistence type="predicted"/>
<dbReference type="GeneID" id="43637352"/>
<reference evidence="2 3" key="1">
    <citation type="submission" date="2019-04" db="EMBL/GenBank/DDBJ databases">
        <title>Friends and foes A comparative genomics study of 23 Aspergillus species from section Flavi.</title>
        <authorList>
            <consortium name="DOE Joint Genome Institute"/>
            <person name="Kjaerbolling I."/>
            <person name="Vesth T."/>
            <person name="Frisvad J.C."/>
            <person name="Nybo J.L."/>
            <person name="Theobald S."/>
            <person name="Kildgaard S."/>
            <person name="Isbrandt T."/>
            <person name="Kuo A."/>
            <person name="Sato A."/>
            <person name="Lyhne E.K."/>
            <person name="Kogle M.E."/>
            <person name="Wiebenga A."/>
            <person name="Kun R.S."/>
            <person name="Lubbers R.J."/>
            <person name="Makela M.R."/>
            <person name="Barry K."/>
            <person name="Chovatia M."/>
            <person name="Clum A."/>
            <person name="Daum C."/>
            <person name="Haridas S."/>
            <person name="He G."/>
            <person name="LaButti K."/>
            <person name="Lipzen A."/>
            <person name="Mondo S."/>
            <person name="Riley R."/>
            <person name="Salamov A."/>
            <person name="Simmons B.A."/>
            <person name="Magnuson J.K."/>
            <person name="Henrissat B."/>
            <person name="Mortensen U.H."/>
            <person name="Larsen T.O."/>
            <person name="Devries R.P."/>
            <person name="Grigoriev I.V."/>
            <person name="Machida M."/>
            <person name="Baker S.E."/>
            <person name="Andersen M.R."/>
        </authorList>
    </citation>
    <scope>NUCLEOTIDE SEQUENCE [LARGE SCALE GENOMIC DNA]</scope>
    <source>
        <strain evidence="2 3">CBS 117625</strain>
    </source>
</reference>
<keyword evidence="3" id="KW-1185">Reference proteome</keyword>
<dbReference type="Proteomes" id="UP000325672">
    <property type="component" value="Unassembled WGS sequence"/>
</dbReference>
<dbReference type="AlphaFoldDB" id="A0A5N6TAR9"/>
<organism evidence="2 3">
    <name type="scientific">Aspergillus pseudotamarii</name>
    <dbReference type="NCBI Taxonomy" id="132259"/>
    <lineage>
        <taxon>Eukaryota</taxon>
        <taxon>Fungi</taxon>
        <taxon>Dikarya</taxon>
        <taxon>Ascomycota</taxon>
        <taxon>Pezizomycotina</taxon>
        <taxon>Eurotiomycetes</taxon>
        <taxon>Eurotiomycetidae</taxon>
        <taxon>Eurotiales</taxon>
        <taxon>Aspergillaceae</taxon>
        <taxon>Aspergillus</taxon>
        <taxon>Aspergillus subgen. Circumdati</taxon>
    </lineage>
</organism>
<feature type="region of interest" description="Disordered" evidence="1">
    <location>
        <begin position="57"/>
        <end position="81"/>
    </location>
</feature>
<evidence type="ECO:0000313" key="2">
    <source>
        <dbReference type="EMBL" id="KAE8143386.1"/>
    </source>
</evidence>
<sequence length="81" mass="9182">MLAHLGMCIRNVWWAYGEFPLLLSLRGAILSFVLPATVLTKAHSKILRILITHSAVNSPNDRRDASDTSTGSNRFWHYRES</sequence>
<gene>
    <name evidence="2" type="ORF">BDV38DRAFT_233584</name>
</gene>
<dbReference type="RefSeq" id="XP_031919449.1">
    <property type="nucleotide sequence ID" value="XM_032053142.1"/>
</dbReference>
<protein>
    <submittedName>
        <fullName evidence="2">Uncharacterized protein</fullName>
    </submittedName>
</protein>
<dbReference type="EMBL" id="ML743552">
    <property type="protein sequence ID" value="KAE8143386.1"/>
    <property type="molecule type" value="Genomic_DNA"/>
</dbReference>
<name>A0A5N6TAR9_ASPPS</name>
<accession>A0A5N6TAR9</accession>
<evidence type="ECO:0000256" key="1">
    <source>
        <dbReference type="SAM" id="MobiDB-lite"/>
    </source>
</evidence>